<comment type="similarity">
    <text evidence="1">Belongs to the peptidase M20A family.</text>
</comment>
<dbReference type="InterPro" id="IPR036264">
    <property type="entry name" value="Bact_exopeptidase_dim_dom"/>
</dbReference>
<keyword evidence="6" id="KW-0732">Signal</keyword>
<dbReference type="Pfam" id="PF01546">
    <property type="entry name" value="Peptidase_M20"/>
    <property type="match status" value="1"/>
</dbReference>
<accession>A0A7X6BFZ7</accession>
<dbReference type="Gene3D" id="3.40.630.10">
    <property type="entry name" value="Zn peptidases"/>
    <property type="match status" value="1"/>
</dbReference>
<keyword evidence="5" id="KW-0862">Zinc</keyword>
<dbReference type="Gene3D" id="3.30.70.360">
    <property type="match status" value="1"/>
</dbReference>
<dbReference type="Proteomes" id="UP000558192">
    <property type="component" value="Unassembled WGS sequence"/>
</dbReference>
<feature type="chain" id="PRO_5031195934" evidence="6">
    <location>
        <begin position="17"/>
        <end position="458"/>
    </location>
</feature>
<keyword evidence="2" id="KW-0645">Protease</keyword>
<dbReference type="EMBL" id="JAATJC010000001">
    <property type="protein sequence ID" value="NJC05378.1"/>
    <property type="molecule type" value="Genomic_DNA"/>
</dbReference>
<dbReference type="SUPFAM" id="SSF55031">
    <property type="entry name" value="Bacterial exopeptidase dimerisation domain"/>
    <property type="match status" value="1"/>
</dbReference>
<evidence type="ECO:0000313" key="9">
    <source>
        <dbReference type="Proteomes" id="UP000558192"/>
    </source>
</evidence>
<evidence type="ECO:0000313" key="8">
    <source>
        <dbReference type="EMBL" id="NJC05378.1"/>
    </source>
</evidence>
<dbReference type="Pfam" id="PF07687">
    <property type="entry name" value="M20_dimer"/>
    <property type="match status" value="1"/>
</dbReference>
<dbReference type="GO" id="GO:0046872">
    <property type="term" value="F:metal ion binding"/>
    <property type="evidence" value="ECO:0007669"/>
    <property type="project" value="UniProtKB-KW"/>
</dbReference>
<feature type="domain" description="Peptidase M20 dimerisation" evidence="7">
    <location>
        <begin position="209"/>
        <end position="352"/>
    </location>
</feature>
<dbReference type="GO" id="GO:0008233">
    <property type="term" value="F:peptidase activity"/>
    <property type="evidence" value="ECO:0007669"/>
    <property type="project" value="UniProtKB-KW"/>
</dbReference>
<organism evidence="8 9">
    <name type="scientific">Sphingomonas kaistensis</name>
    <dbReference type="NCBI Taxonomy" id="298708"/>
    <lineage>
        <taxon>Bacteria</taxon>
        <taxon>Pseudomonadati</taxon>
        <taxon>Pseudomonadota</taxon>
        <taxon>Alphaproteobacteria</taxon>
        <taxon>Sphingomonadales</taxon>
        <taxon>Sphingomonadaceae</taxon>
        <taxon>Sphingomonas</taxon>
    </lineage>
</organism>
<dbReference type="RefSeq" id="WP_168068082.1">
    <property type="nucleotide sequence ID" value="NZ_JAATJC010000001.1"/>
</dbReference>
<comment type="caution">
    <text evidence="8">The sequence shown here is derived from an EMBL/GenBank/DDBJ whole genome shotgun (WGS) entry which is preliminary data.</text>
</comment>
<name>A0A7X6BFZ7_9SPHN</name>
<reference evidence="8 9" key="1">
    <citation type="submission" date="2020-03" db="EMBL/GenBank/DDBJ databases">
        <title>Genomic Encyclopedia of Type Strains, Phase IV (KMG-IV): sequencing the most valuable type-strain genomes for metagenomic binning, comparative biology and taxonomic classification.</title>
        <authorList>
            <person name="Goeker M."/>
        </authorList>
    </citation>
    <scope>NUCLEOTIDE SEQUENCE [LARGE SCALE GENOMIC DNA]</scope>
    <source>
        <strain evidence="8 9">DSM 16846</strain>
    </source>
</reference>
<dbReference type="NCBIfam" id="NF006596">
    <property type="entry name" value="PRK09133.1"/>
    <property type="match status" value="1"/>
</dbReference>
<dbReference type="PROSITE" id="PS00759">
    <property type="entry name" value="ARGE_DAPE_CPG2_2"/>
    <property type="match status" value="1"/>
</dbReference>
<dbReference type="PROSITE" id="PS00758">
    <property type="entry name" value="ARGE_DAPE_CPG2_1"/>
    <property type="match status" value="1"/>
</dbReference>
<dbReference type="SUPFAM" id="SSF53187">
    <property type="entry name" value="Zn-dependent exopeptidases"/>
    <property type="match status" value="1"/>
</dbReference>
<dbReference type="AlphaFoldDB" id="A0A7X6BFZ7"/>
<evidence type="ECO:0000259" key="7">
    <source>
        <dbReference type="Pfam" id="PF07687"/>
    </source>
</evidence>
<sequence>MLLTSLLLAAAQPAAAPPASPPANRAAERALFKQIVEMQTVTGKTAEFRKLTTLLTSEFRKAGMTTVVKDHDGTQTLIARWKAPRPSGKKPILLLAHMDVVEAKAADWKNPPFEFREEKGFYLGRGSSDNKAALTGVVLALQKLKASGWAPNRDIVVLFTGDEETGMKSVKRASTEWRDLIDAEYALNFDAGGGALYKDGRVDAYYLQIAEKTYADFKLRVENEGGHSSAPRPDNAIYALAGALKNLEEYRFEPMINPATRAFFERIAAGDKGSFGELVTKWLENPTDRRTADLLEANEPGYTRTRCVATQLSGGHAPNALPQRAEANVNCRIFPGVSFDQVKADLQRIAGKDVTVTLDTDSSTPPTDVSPLRDDLVAAYQAAVRTRFATASIIPVQSAGATDGAYLRAVGIPVYGVGGLWGYLTEPSNAHGLDERVVVEGFHDQVPIIADLIRRVGS</sequence>
<evidence type="ECO:0000256" key="1">
    <source>
        <dbReference type="ARBA" id="ARBA00006247"/>
    </source>
</evidence>
<evidence type="ECO:0000256" key="2">
    <source>
        <dbReference type="ARBA" id="ARBA00022670"/>
    </source>
</evidence>
<keyword evidence="4" id="KW-0378">Hydrolase</keyword>
<protein>
    <submittedName>
        <fullName evidence="8">Acetylornithine deacetylase/succinyl-diaminopimelate desuccinylase-like protein</fullName>
    </submittedName>
</protein>
<keyword evidence="9" id="KW-1185">Reference proteome</keyword>
<dbReference type="Gene3D" id="1.10.150.900">
    <property type="match status" value="1"/>
</dbReference>
<feature type="signal peptide" evidence="6">
    <location>
        <begin position="1"/>
        <end position="16"/>
    </location>
</feature>
<evidence type="ECO:0000256" key="6">
    <source>
        <dbReference type="SAM" id="SignalP"/>
    </source>
</evidence>
<evidence type="ECO:0000256" key="3">
    <source>
        <dbReference type="ARBA" id="ARBA00022723"/>
    </source>
</evidence>
<proteinExistence type="inferred from homology"/>
<dbReference type="InterPro" id="IPR002933">
    <property type="entry name" value="Peptidase_M20"/>
</dbReference>
<dbReference type="InterPro" id="IPR047177">
    <property type="entry name" value="Pept_M20A"/>
</dbReference>
<dbReference type="InterPro" id="IPR001261">
    <property type="entry name" value="ArgE/DapE_CS"/>
</dbReference>
<evidence type="ECO:0000256" key="5">
    <source>
        <dbReference type="ARBA" id="ARBA00022833"/>
    </source>
</evidence>
<keyword evidence="3" id="KW-0479">Metal-binding</keyword>
<dbReference type="GO" id="GO:0006508">
    <property type="term" value="P:proteolysis"/>
    <property type="evidence" value="ECO:0007669"/>
    <property type="project" value="UniProtKB-KW"/>
</dbReference>
<gene>
    <name evidence="8" type="ORF">GGQ97_001171</name>
</gene>
<dbReference type="PANTHER" id="PTHR45962">
    <property type="entry name" value="N-FATTY-ACYL-AMINO ACID SYNTHASE/HYDROLASE PM20D1"/>
    <property type="match status" value="1"/>
</dbReference>
<dbReference type="PANTHER" id="PTHR45962:SF1">
    <property type="entry name" value="N-FATTY-ACYL-AMINO ACID SYNTHASE_HYDROLASE PM20D1"/>
    <property type="match status" value="1"/>
</dbReference>
<evidence type="ECO:0000256" key="4">
    <source>
        <dbReference type="ARBA" id="ARBA00022801"/>
    </source>
</evidence>
<dbReference type="InterPro" id="IPR011650">
    <property type="entry name" value="Peptidase_M20_dimer"/>
</dbReference>